<dbReference type="AlphaFoldDB" id="A0A926Q415"/>
<dbReference type="RefSeq" id="WP_187966631.1">
    <property type="nucleotide sequence ID" value="NZ_JACVDC010000061.1"/>
</dbReference>
<accession>A0A926Q415</accession>
<keyword evidence="1" id="KW-0732">Signal</keyword>
<keyword evidence="3" id="KW-1185">Reference proteome</keyword>
<name>A0A926Q415_9FLAO</name>
<feature type="signal peptide" evidence="1">
    <location>
        <begin position="1"/>
        <end position="19"/>
    </location>
</feature>
<gene>
    <name evidence="2" type="ORF">IBL28_16100</name>
</gene>
<evidence type="ECO:0000256" key="1">
    <source>
        <dbReference type="SAM" id="SignalP"/>
    </source>
</evidence>
<dbReference type="EMBL" id="JACVDC010000061">
    <property type="protein sequence ID" value="MBC9797499.1"/>
    <property type="molecule type" value="Genomic_DNA"/>
</dbReference>
<reference evidence="2 3" key="1">
    <citation type="submission" date="2020-09" db="EMBL/GenBank/DDBJ databases">
        <title>Sinomicrobium weinanense sp. nov., a halophilic bacteria isolated from saline-alkali soil.</title>
        <authorList>
            <person name="Wu P."/>
            <person name="Ren H."/>
            <person name="Mei Y."/>
            <person name="Liang Y."/>
            <person name="Chen Z."/>
        </authorList>
    </citation>
    <scope>NUCLEOTIDE SEQUENCE [LARGE SCALE GENOMIC DNA]</scope>
    <source>
        <strain evidence="2 3">FJxs</strain>
    </source>
</reference>
<protein>
    <recommendedName>
        <fullName evidence="4">Antitoxin component YwqK of the YwqJK toxin-antitoxin module</fullName>
    </recommendedName>
</protein>
<dbReference type="Gene3D" id="2.20.110.10">
    <property type="entry name" value="Histone H3 K4-specific methyltransferase SET7/9 N-terminal domain"/>
    <property type="match status" value="1"/>
</dbReference>
<comment type="caution">
    <text evidence="2">The sequence shown here is derived from an EMBL/GenBank/DDBJ whole genome shotgun (WGS) entry which is preliminary data.</text>
</comment>
<sequence length="832" mass="96607">MRTPFITVLLLICFAFSNAQNDTIWFDGNWKKTTKEKAFFYRLPVKKEKKLYRINDFYIDGTRQMTGLSRYRDSVHLEGKAVWYDEKGEAINEQTYKDNILHGVSTFYRPWGSYGTRQEITYQNGKKKKEVFFDTDRNGIRFENYLEKERIVKSVFYGDEGELIGSFNAQEQEGEKVSYYSNPMKVKTVVEIRDGSYKYSYSFFPNGQARSTFDTIQLKKTFYNEQGGRIGELQYESKQNGLFYLEGELYEYNTDGRTIGRIIGYENGRQTSVKEFNNNGILKREDILENGRVVKTISYTDKGEELGVFTKKDDILNGTIREKNNDIITYKDNKAVQAVKHYHRSDKVFASLENSVITFYDSIGKSLGRLRVALQPGKYFPDLLENGSYNPAPVEGTLFRIDYQNRIALKARYKNSKKTEETTYNYRREIGSDEIKGFGETKAYNENEQLIKRITYYSNGRKQSEINYKPDSESTKTTGIFFDQAGKQTGEYNYETQTGVLYEFFSQSDDVEKIIQRENGEYVKQKTYQQVYNGVLRTYDIVLREDIEANGKAKFYARQGQLIAEATFINGKPTGTIYDFRSKEKMELKEGMRHGAYIKYESDETNVKEEGYYINDKKHGKFIEFVDGTKRVEENFNAGEKEGYTIYYDKKGEEASRLLYKNGAPYEGRQTSRYGDEKIYEKGTVVKEIKNKENLKTVTNYLSEQKSSTTVYDAKGNSLLSYEKADNRLHGKVVRFKNNKAEHTAIFSKGTLTTGTVWIKTDNGYRSEAYSQVNKDNNKTSIKTYNKEGELLFSGEINPALYTDYSERILDHKLGIKTYISDRDLFIEELGD</sequence>
<organism evidence="2 3">
    <name type="scientific">Sinomicrobium weinanense</name>
    <dbReference type="NCBI Taxonomy" id="2842200"/>
    <lineage>
        <taxon>Bacteria</taxon>
        <taxon>Pseudomonadati</taxon>
        <taxon>Bacteroidota</taxon>
        <taxon>Flavobacteriia</taxon>
        <taxon>Flavobacteriales</taxon>
        <taxon>Flavobacteriaceae</taxon>
        <taxon>Sinomicrobium</taxon>
    </lineage>
</organism>
<evidence type="ECO:0008006" key="4">
    <source>
        <dbReference type="Google" id="ProtNLM"/>
    </source>
</evidence>
<dbReference type="SUPFAM" id="SSF82185">
    <property type="entry name" value="Histone H3 K4-specific methyltransferase SET7/9 N-terminal domain"/>
    <property type="match status" value="2"/>
</dbReference>
<dbReference type="Proteomes" id="UP000653730">
    <property type="component" value="Unassembled WGS sequence"/>
</dbReference>
<feature type="chain" id="PRO_5037265591" description="Antitoxin component YwqK of the YwqJK toxin-antitoxin module" evidence="1">
    <location>
        <begin position="20"/>
        <end position="832"/>
    </location>
</feature>
<proteinExistence type="predicted"/>
<evidence type="ECO:0000313" key="2">
    <source>
        <dbReference type="EMBL" id="MBC9797499.1"/>
    </source>
</evidence>
<evidence type="ECO:0000313" key="3">
    <source>
        <dbReference type="Proteomes" id="UP000653730"/>
    </source>
</evidence>